<sequence>MKKVLATLSILGVIGALLLSGQPRANAEVALQPGDLIRGETYTAVYYYGNDGFRYVFPNFATYQTWFGNDFSSVVWITDAQLANIQIGGNVTYKPGGRMIKINTDPKTYAPASDGTLRWVTSEAVAIALYGPTWNKQIDDIPDGFFTNYQVGDPINAASDFNRTTAAAAATSINVDKGLHLPVDVSITDANYAPNSVTIEAGRTVRFTNNGTEAHTVTGDDLGWGTGTMQPGQSYVQQFDTAKTYTFFDSYNSQLTGAIFVQ</sequence>
<dbReference type="Gene3D" id="2.60.40.420">
    <property type="entry name" value="Cupredoxins - blue copper proteins"/>
    <property type="match status" value="1"/>
</dbReference>
<dbReference type="Pfam" id="PF13473">
    <property type="entry name" value="Cupredoxin_1"/>
    <property type="match status" value="1"/>
</dbReference>
<dbReference type="SUPFAM" id="SSF49503">
    <property type="entry name" value="Cupredoxins"/>
    <property type="match status" value="1"/>
</dbReference>
<dbReference type="AlphaFoldDB" id="A0A2H0RM44"/>
<dbReference type="EMBL" id="PCYM01000006">
    <property type="protein sequence ID" value="PIR47506.1"/>
    <property type="molecule type" value="Genomic_DNA"/>
</dbReference>
<evidence type="ECO:0000313" key="3">
    <source>
        <dbReference type="EMBL" id="PIR47506.1"/>
    </source>
</evidence>
<evidence type="ECO:0000313" key="4">
    <source>
        <dbReference type="Proteomes" id="UP000230084"/>
    </source>
</evidence>
<gene>
    <name evidence="3" type="ORF">COV06_03585</name>
</gene>
<dbReference type="InterPro" id="IPR052721">
    <property type="entry name" value="ET_Amicyanin"/>
</dbReference>
<comment type="caution">
    <text evidence="3">The sequence shown here is derived from an EMBL/GenBank/DDBJ whole genome shotgun (WGS) entry which is preliminary data.</text>
</comment>
<feature type="signal peptide" evidence="1">
    <location>
        <begin position="1"/>
        <end position="27"/>
    </location>
</feature>
<accession>A0A2H0RM44</accession>
<organism evidence="3 4">
    <name type="scientific">Candidatus Uhrbacteria bacterium CG10_big_fil_rev_8_21_14_0_10_50_16</name>
    <dbReference type="NCBI Taxonomy" id="1975039"/>
    <lineage>
        <taxon>Bacteria</taxon>
        <taxon>Candidatus Uhriibacteriota</taxon>
    </lineage>
</organism>
<dbReference type="InterPro" id="IPR008972">
    <property type="entry name" value="Cupredoxin"/>
</dbReference>
<dbReference type="Proteomes" id="UP000230084">
    <property type="component" value="Unassembled WGS sequence"/>
</dbReference>
<proteinExistence type="predicted"/>
<evidence type="ECO:0000256" key="1">
    <source>
        <dbReference type="SAM" id="SignalP"/>
    </source>
</evidence>
<dbReference type="PANTHER" id="PTHR36507:SF1">
    <property type="entry name" value="BLL1555 PROTEIN"/>
    <property type="match status" value="1"/>
</dbReference>
<dbReference type="InterPro" id="IPR028096">
    <property type="entry name" value="EfeO_Cupredoxin"/>
</dbReference>
<name>A0A2H0RM44_9BACT</name>
<feature type="chain" id="PRO_5013688584" description="EfeO-type cupredoxin-like domain-containing protein" evidence="1">
    <location>
        <begin position="28"/>
        <end position="262"/>
    </location>
</feature>
<feature type="domain" description="EfeO-type cupredoxin-like" evidence="2">
    <location>
        <begin position="183"/>
        <end position="261"/>
    </location>
</feature>
<keyword evidence="1" id="KW-0732">Signal</keyword>
<reference evidence="3 4" key="1">
    <citation type="submission" date="2017-09" db="EMBL/GenBank/DDBJ databases">
        <title>Depth-based differentiation of microbial function through sediment-hosted aquifers and enrichment of novel symbionts in the deep terrestrial subsurface.</title>
        <authorList>
            <person name="Probst A.J."/>
            <person name="Ladd B."/>
            <person name="Jarett J.K."/>
            <person name="Geller-Mcgrath D.E."/>
            <person name="Sieber C.M."/>
            <person name="Emerson J.B."/>
            <person name="Anantharaman K."/>
            <person name="Thomas B.C."/>
            <person name="Malmstrom R."/>
            <person name="Stieglmeier M."/>
            <person name="Klingl A."/>
            <person name="Woyke T."/>
            <person name="Ryan C.M."/>
            <person name="Banfield J.F."/>
        </authorList>
    </citation>
    <scope>NUCLEOTIDE SEQUENCE [LARGE SCALE GENOMIC DNA]</scope>
    <source>
        <strain evidence="3">CG10_big_fil_rev_8_21_14_0_10_50_16</strain>
    </source>
</reference>
<evidence type="ECO:0000259" key="2">
    <source>
        <dbReference type="Pfam" id="PF13473"/>
    </source>
</evidence>
<protein>
    <recommendedName>
        <fullName evidence="2">EfeO-type cupredoxin-like domain-containing protein</fullName>
    </recommendedName>
</protein>
<dbReference type="PANTHER" id="PTHR36507">
    <property type="entry name" value="BLL1555 PROTEIN"/>
    <property type="match status" value="1"/>
</dbReference>